<dbReference type="EMBL" id="BNCQ01000006">
    <property type="protein sequence ID" value="GIL99669.1"/>
    <property type="molecule type" value="Genomic_DNA"/>
</dbReference>
<sequence length="611" mass="65953">MANIIGLSPSVSVRLKRSKYGSRDLACTPRAPQASSDAIFLKSTNSATSCARRHSVGLASPWQEGSALSARAKHYAPPAIDDRRAGTSREPDYRPMARSLPGALRWMASSWPTNPGPNREGAAITAGTAPRSHRQPTPVSHVSQLGKRRDLTGGSVEYGGQQGSDFHPIAMEGIHAATGQARETPSSSAGGGRIDLDSSETPDSPGHEAGRNRSKAPHSSAGRAQGNLSPELRQPNASRLMPPGNALSAMDDSSSLNSSSSSTRGSSLYHNRITRGRNAPPTVTGRSGSSSSRTEDLDSGISMIRTSAAGAAAGRDSWDMSYSQRIARLRKPALTAADKLGLKPEERARIFRLLRTPRRRVVFPSGGTASGRPRGAANTRFPLRPGLSHESRPGVESRALLPLPLRVFCYGIDDVRLYRALEPAEALGLVVVVPDVESADAVWATRVKRTGKALSLKEISNAARNANKPFVELSAVSAVRVMEAVEALTGWPVPEHLRLKIPPPLVFLPPLDEDPTGSAEALRLLTGGRSLPEYILYQAGSGPPPPLLRELDCTDLYDSREELLPWNPQEREAVRQRPVSRPYMERSRQARQQLLKEHLQRRAEAEGIVPW</sequence>
<reference evidence="3" key="1">
    <citation type="journal article" date="2021" name="Proc. Natl. Acad. Sci. U.S.A.">
        <title>Three genomes in the algal genus Volvox reveal the fate of a haploid sex-determining region after a transition to homothallism.</title>
        <authorList>
            <person name="Yamamoto K."/>
            <person name="Hamaji T."/>
            <person name="Kawai-Toyooka H."/>
            <person name="Matsuzaki R."/>
            <person name="Takahashi F."/>
            <person name="Nishimura Y."/>
            <person name="Kawachi M."/>
            <person name="Noguchi H."/>
            <person name="Minakuchi Y."/>
            <person name="Umen J.G."/>
            <person name="Toyoda A."/>
            <person name="Nozaki H."/>
        </authorList>
    </citation>
    <scope>NUCLEOTIDE SEQUENCE</scope>
    <source>
        <strain evidence="3">NIES-3785</strain>
        <strain evidence="2">NIES-3786</strain>
    </source>
</reference>
<dbReference type="AlphaFoldDB" id="A0A8J4DC40"/>
<feature type="region of interest" description="Disordered" evidence="1">
    <location>
        <begin position="112"/>
        <end position="166"/>
    </location>
</feature>
<proteinExistence type="predicted"/>
<evidence type="ECO:0000313" key="5">
    <source>
        <dbReference type="Proteomes" id="UP000747110"/>
    </source>
</evidence>
<dbReference type="EMBL" id="BNCP01000004">
    <property type="protein sequence ID" value="GIL73208.1"/>
    <property type="molecule type" value="Genomic_DNA"/>
</dbReference>
<protein>
    <submittedName>
        <fullName evidence="3">Uncharacterized protein</fullName>
    </submittedName>
</protein>
<evidence type="ECO:0000313" key="2">
    <source>
        <dbReference type="EMBL" id="GIL73208.1"/>
    </source>
</evidence>
<dbReference type="Proteomes" id="UP000747110">
    <property type="component" value="Unassembled WGS sequence"/>
</dbReference>
<evidence type="ECO:0000313" key="3">
    <source>
        <dbReference type="EMBL" id="GIL99669.1"/>
    </source>
</evidence>
<dbReference type="OrthoDB" id="541691at2759"/>
<keyword evidence="5" id="KW-1185">Reference proteome</keyword>
<comment type="caution">
    <text evidence="3">The sequence shown here is derived from an EMBL/GenBank/DDBJ whole genome shotgun (WGS) entry which is preliminary data.</text>
</comment>
<dbReference type="Proteomes" id="UP000722791">
    <property type="component" value="Unassembled WGS sequence"/>
</dbReference>
<name>A0A8J4DC40_9CHLO</name>
<evidence type="ECO:0000256" key="1">
    <source>
        <dbReference type="SAM" id="MobiDB-lite"/>
    </source>
</evidence>
<organism evidence="3 4">
    <name type="scientific">Volvox reticuliferus</name>
    <dbReference type="NCBI Taxonomy" id="1737510"/>
    <lineage>
        <taxon>Eukaryota</taxon>
        <taxon>Viridiplantae</taxon>
        <taxon>Chlorophyta</taxon>
        <taxon>core chlorophytes</taxon>
        <taxon>Chlorophyceae</taxon>
        <taxon>CS clade</taxon>
        <taxon>Chlamydomonadales</taxon>
        <taxon>Volvocaceae</taxon>
        <taxon>Volvox</taxon>
    </lineage>
</organism>
<feature type="compositionally biased region" description="Low complexity" evidence="1">
    <location>
        <begin position="253"/>
        <end position="267"/>
    </location>
</feature>
<gene>
    <name evidence="2" type="ORF">Vretifemale_3385</name>
    <name evidence="3" type="ORF">Vretimale_4822</name>
</gene>
<accession>A0A8J4DC40</accession>
<feature type="region of interest" description="Disordered" evidence="1">
    <location>
        <begin position="362"/>
        <end position="389"/>
    </location>
</feature>
<evidence type="ECO:0000313" key="4">
    <source>
        <dbReference type="Proteomes" id="UP000722791"/>
    </source>
</evidence>
<feature type="region of interest" description="Disordered" evidence="1">
    <location>
        <begin position="178"/>
        <end position="299"/>
    </location>
</feature>